<comment type="caution">
    <text evidence="1">The sequence shown here is derived from an EMBL/GenBank/DDBJ whole genome shotgun (WGS) entry which is preliminary data.</text>
</comment>
<dbReference type="AlphaFoldDB" id="A0AAN6PVQ9"/>
<sequence length="75" mass="7840">MPLLGPTPVFLTPSVTAGCPGVGYYWSAVTLHPPKAFSQLYIQGHPASAVTLPLYLPPLITTPINGPTASTTRPP</sequence>
<gene>
    <name evidence="1" type="ORF">N658DRAFT_211607</name>
</gene>
<organism evidence="1 2">
    <name type="scientific">Parathielavia hyrcaniae</name>
    <dbReference type="NCBI Taxonomy" id="113614"/>
    <lineage>
        <taxon>Eukaryota</taxon>
        <taxon>Fungi</taxon>
        <taxon>Dikarya</taxon>
        <taxon>Ascomycota</taxon>
        <taxon>Pezizomycotina</taxon>
        <taxon>Sordariomycetes</taxon>
        <taxon>Sordariomycetidae</taxon>
        <taxon>Sordariales</taxon>
        <taxon>Chaetomiaceae</taxon>
        <taxon>Parathielavia</taxon>
    </lineage>
</organism>
<protein>
    <submittedName>
        <fullName evidence="1">Uncharacterized protein</fullName>
    </submittedName>
</protein>
<reference evidence="1" key="1">
    <citation type="journal article" date="2023" name="Mol. Phylogenet. Evol.">
        <title>Genome-scale phylogeny and comparative genomics of the fungal order Sordariales.</title>
        <authorList>
            <person name="Hensen N."/>
            <person name="Bonometti L."/>
            <person name="Westerberg I."/>
            <person name="Brannstrom I.O."/>
            <person name="Guillou S."/>
            <person name="Cros-Aarteil S."/>
            <person name="Calhoun S."/>
            <person name="Haridas S."/>
            <person name="Kuo A."/>
            <person name="Mondo S."/>
            <person name="Pangilinan J."/>
            <person name="Riley R."/>
            <person name="LaButti K."/>
            <person name="Andreopoulos B."/>
            <person name="Lipzen A."/>
            <person name="Chen C."/>
            <person name="Yan M."/>
            <person name="Daum C."/>
            <person name="Ng V."/>
            <person name="Clum A."/>
            <person name="Steindorff A."/>
            <person name="Ohm R.A."/>
            <person name="Martin F."/>
            <person name="Silar P."/>
            <person name="Natvig D.O."/>
            <person name="Lalanne C."/>
            <person name="Gautier V."/>
            <person name="Ament-Velasquez S.L."/>
            <person name="Kruys A."/>
            <person name="Hutchinson M.I."/>
            <person name="Powell A.J."/>
            <person name="Barry K."/>
            <person name="Miller A.N."/>
            <person name="Grigoriev I.V."/>
            <person name="Debuchy R."/>
            <person name="Gladieux P."/>
            <person name="Hiltunen Thoren M."/>
            <person name="Johannesson H."/>
        </authorList>
    </citation>
    <scope>NUCLEOTIDE SEQUENCE</scope>
    <source>
        <strain evidence="1">CBS 757.83</strain>
    </source>
</reference>
<reference evidence="1" key="2">
    <citation type="submission" date="2023-05" db="EMBL/GenBank/DDBJ databases">
        <authorList>
            <consortium name="Lawrence Berkeley National Laboratory"/>
            <person name="Steindorff A."/>
            <person name="Hensen N."/>
            <person name="Bonometti L."/>
            <person name="Westerberg I."/>
            <person name="Brannstrom I.O."/>
            <person name="Guillou S."/>
            <person name="Cros-Aarteil S."/>
            <person name="Calhoun S."/>
            <person name="Haridas S."/>
            <person name="Kuo A."/>
            <person name="Mondo S."/>
            <person name="Pangilinan J."/>
            <person name="Riley R."/>
            <person name="Labutti K."/>
            <person name="Andreopoulos B."/>
            <person name="Lipzen A."/>
            <person name="Chen C."/>
            <person name="Yanf M."/>
            <person name="Daum C."/>
            <person name="Ng V."/>
            <person name="Clum A."/>
            <person name="Ohm R."/>
            <person name="Martin F."/>
            <person name="Silar P."/>
            <person name="Natvig D."/>
            <person name="Lalanne C."/>
            <person name="Gautier V."/>
            <person name="Ament-Velasquez S.L."/>
            <person name="Kruys A."/>
            <person name="Hutchinson M.I."/>
            <person name="Powell A.J."/>
            <person name="Barry K."/>
            <person name="Miller A.N."/>
            <person name="Grigoriev I.V."/>
            <person name="Debuchy R."/>
            <person name="Gladieux P."/>
            <person name="Thoren M.H."/>
            <person name="Johannesson H."/>
        </authorList>
    </citation>
    <scope>NUCLEOTIDE SEQUENCE</scope>
    <source>
        <strain evidence="1">CBS 757.83</strain>
    </source>
</reference>
<accession>A0AAN6PVQ9</accession>
<dbReference type="EMBL" id="MU863655">
    <property type="protein sequence ID" value="KAK4098835.1"/>
    <property type="molecule type" value="Genomic_DNA"/>
</dbReference>
<evidence type="ECO:0000313" key="1">
    <source>
        <dbReference type="EMBL" id="KAK4098835.1"/>
    </source>
</evidence>
<proteinExistence type="predicted"/>
<keyword evidence="2" id="KW-1185">Reference proteome</keyword>
<evidence type="ECO:0000313" key="2">
    <source>
        <dbReference type="Proteomes" id="UP001305647"/>
    </source>
</evidence>
<name>A0AAN6PVQ9_9PEZI</name>
<dbReference type="Proteomes" id="UP001305647">
    <property type="component" value="Unassembled WGS sequence"/>
</dbReference>